<evidence type="ECO:0000256" key="1">
    <source>
        <dbReference type="ARBA" id="ARBA00006484"/>
    </source>
</evidence>
<organism evidence="3 4">
    <name type="scientific">Spirosoma utsteinense</name>
    <dbReference type="NCBI Taxonomy" id="2585773"/>
    <lineage>
        <taxon>Bacteria</taxon>
        <taxon>Pseudomonadati</taxon>
        <taxon>Bacteroidota</taxon>
        <taxon>Cytophagia</taxon>
        <taxon>Cytophagales</taxon>
        <taxon>Cytophagaceae</taxon>
        <taxon>Spirosoma</taxon>
    </lineage>
</organism>
<sequence>MEQLDAHGHRNTNRFASQVAIVTGGADGIGKGIGTRLAAEGARVILFDINRVLLERTVAECSARGYAVTGQVVDIGVEASVEAAIQAVLETTGRLDIMVNSAGIVGPTNTKITDYSVTDFDSVYTVNLRGAFLMTKWAVKAMEANRYGRILHIASIAGKEGNPFMAGYSSMKAGLIGLVKGVAKEYAEAGITVNGLAPAVIKTAMNEHTAPEQLAYMTAKIPMKRLGTIDEVASLAAWIVSGESSFTTGFIFDLSGGRATY</sequence>
<dbReference type="InterPro" id="IPR002347">
    <property type="entry name" value="SDR_fam"/>
</dbReference>
<accession>A0ABR6WD78</accession>
<dbReference type="SUPFAM" id="SSF51735">
    <property type="entry name" value="NAD(P)-binding Rossmann-fold domains"/>
    <property type="match status" value="1"/>
</dbReference>
<dbReference type="Gene3D" id="3.40.50.720">
    <property type="entry name" value="NAD(P)-binding Rossmann-like Domain"/>
    <property type="match status" value="1"/>
</dbReference>
<dbReference type="InterPro" id="IPR036291">
    <property type="entry name" value="NAD(P)-bd_dom_sf"/>
</dbReference>
<comment type="similarity">
    <text evidence="1">Belongs to the short-chain dehydrogenases/reductases (SDR) family.</text>
</comment>
<gene>
    <name evidence="3" type="ORF">FH603_5041</name>
</gene>
<dbReference type="PRINTS" id="PR00080">
    <property type="entry name" value="SDRFAMILY"/>
</dbReference>
<proteinExistence type="inferred from homology"/>
<comment type="caution">
    <text evidence="3">The sequence shown here is derived from an EMBL/GenBank/DDBJ whole genome shotgun (WGS) entry which is preliminary data.</text>
</comment>
<keyword evidence="2" id="KW-0560">Oxidoreductase</keyword>
<dbReference type="PRINTS" id="PR00081">
    <property type="entry name" value="GDHRDH"/>
</dbReference>
<dbReference type="PANTHER" id="PTHR24321:SF15">
    <property type="entry name" value="OXIDOREDUCTASE UCPA"/>
    <property type="match status" value="1"/>
</dbReference>
<evidence type="ECO:0000256" key="2">
    <source>
        <dbReference type="ARBA" id="ARBA00023002"/>
    </source>
</evidence>
<name>A0ABR6WD78_9BACT</name>
<dbReference type="PANTHER" id="PTHR24321">
    <property type="entry name" value="DEHYDROGENASES, SHORT CHAIN"/>
    <property type="match status" value="1"/>
</dbReference>
<evidence type="ECO:0000313" key="3">
    <source>
        <dbReference type="EMBL" id="MBC3794512.1"/>
    </source>
</evidence>
<evidence type="ECO:0000313" key="4">
    <source>
        <dbReference type="Proteomes" id="UP000700732"/>
    </source>
</evidence>
<keyword evidence="4" id="KW-1185">Reference proteome</keyword>
<dbReference type="Pfam" id="PF13561">
    <property type="entry name" value="adh_short_C2"/>
    <property type="match status" value="1"/>
</dbReference>
<dbReference type="RefSeq" id="WP_186741121.1">
    <property type="nucleotide sequence ID" value="NZ_VFIA01000048.1"/>
</dbReference>
<dbReference type="EMBL" id="VFIA01000048">
    <property type="protein sequence ID" value="MBC3794512.1"/>
    <property type="molecule type" value="Genomic_DNA"/>
</dbReference>
<dbReference type="Proteomes" id="UP000700732">
    <property type="component" value="Unassembled WGS sequence"/>
</dbReference>
<reference evidence="3 4" key="1">
    <citation type="submission" date="2019-06" db="EMBL/GenBank/DDBJ databases">
        <title>Spirosoma utsteinense sp. nov. isolated from Antarctic ice-free soils.</title>
        <authorList>
            <person name="Tahon G."/>
        </authorList>
    </citation>
    <scope>NUCLEOTIDE SEQUENCE [LARGE SCALE GENOMIC DNA]</scope>
    <source>
        <strain evidence="3 4">LMG 31447</strain>
    </source>
</reference>
<protein>
    <submittedName>
        <fullName evidence="3">3-oxoacyl-[acyl-carrier protein] reductase</fullName>
    </submittedName>
</protein>